<feature type="region of interest" description="Disordered" evidence="1">
    <location>
        <begin position="834"/>
        <end position="859"/>
    </location>
</feature>
<dbReference type="InterPro" id="IPR035892">
    <property type="entry name" value="C2_domain_sf"/>
</dbReference>
<dbReference type="GO" id="GO:0010828">
    <property type="term" value="P:positive regulation of D-glucose transmembrane transport"/>
    <property type="evidence" value="ECO:0007669"/>
    <property type="project" value="TreeGrafter"/>
</dbReference>
<accession>A0A1D1VDP8</accession>
<dbReference type="GO" id="GO:0005886">
    <property type="term" value="C:plasma membrane"/>
    <property type="evidence" value="ECO:0007669"/>
    <property type="project" value="TreeGrafter"/>
</dbReference>
<dbReference type="GO" id="GO:0005509">
    <property type="term" value="F:calcium ion binding"/>
    <property type="evidence" value="ECO:0007669"/>
    <property type="project" value="TreeGrafter"/>
</dbReference>
<evidence type="ECO:0000256" key="1">
    <source>
        <dbReference type="SAM" id="MobiDB-lite"/>
    </source>
</evidence>
<name>A0A1D1VDP8_RAMVA</name>
<dbReference type="GO" id="GO:0031340">
    <property type="term" value="P:positive regulation of vesicle fusion"/>
    <property type="evidence" value="ECO:0007669"/>
    <property type="project" value="TreeGrafter"/>
</dbReference>
<dbReference type="InterPro" id="IPR057815">
    <property type="entry name" value="C2CD5_C"/>
</dbReference>
<dbReference type="InterPro" id="IPR038983">
    <property type="entry name" value="C2CD5"/>
</dbReference>
<dbReference type="Pfam" id="PF23128">
    <property type="entry name" value="YbjQ_4"/>
    <property type="match status" value="1"/>
</dbReference>
<dbReference type="SUPFAM" id="SSF49562">
    <property type="entry name" value="C2 domain (Calcium/lipid-binding domain, CaLB)"/>
    <property type="match status" value="1"/>
</dbReference>
<evidence type="ECO:0000313" key="3">
    <source>
        <dbReference type="EMBL" id="GAU98915.1"/>
    </source>
</evidence>
<dbReference type="EMBL" id="BDGG01000005">
    <property type="protein sequence ID" value="GAU98915.1"/>
    <property type="molecule type" value="Genomic_DNA"/>
</dbReference>
<feature type="compositionally biased region" description="Basic and acidic residues" evidence="1">
    <location>
        <begin position="291"/>
        <end position="301"/>
    </location>
</feature>
<dbReference type="Gene3D" id="2.60.40.150">
    <property type="entry name" value="C2 domain"/>
    <property type="match status" value="1"/>
</dbReference>
<organism evidence="3 4">
    <name type="scientific">Ramazzottius varieornatus</name>
    <name type="common">Water bear</name>
    <name type="synonym">Tardigrade</name>
    <dbReference type="NCBI Taxonomy" id="947166"/>
    <lineage>
        <taxon>Eukaryota</taxon>
        <taxon>Metazoa</taxon>
        <taxon>Ecdysozoa</taxon>
        <taxon>Tardigrada</taxon>
        <taxon>Eutardigrada</taxon>
        <taxon>Parachela</taxon>
        <taxon>Hypsibioidea</taxon>
        <taxon>Ramazzottiidae</taxon>
        <taxon>Ramazzottius</taxon>
    </lineage>
</organism>
<evidence type="ECO:0000313" key="4">
    <source>
        <dbReference type="Proteomes" id="UP000186922"/>
    </source>
</evidence>
<dbReference type="GO" id="GO:0005544">
    <property type="term" value="F:calcium-dependent phospholipid binding"/>
    <property type="evidence" value="ECO:0007669"/>
    <property type="project" value="InterPro"/>
</dbReference>
<dbReference type="CDD" id="cd08688">
    <property type="entry name" value="C2_KIAA0528-like"/>
    <property type="match status" value="1"/>
</dbReference>
<proteinExistence type="predicted"/>
<evidence type="ECO:0000259" key="2">
    <source>
        <dbReference type="PROSITE" id="PS50004"/>
    </source>
</evidence>
<feature type="compositionally biased region" description="Polar residues" evidence="1">
    <location>
        <begin position="837"/>
        <end position="855"/>
    </location>
</feature>
<dbReference type="InterPro" id="IPR037785">
    <property type="entry name" value="C2_C2CD5"/>
</dbReference>
<dbReference type="PROSITE" id="PS50004">
    <property type="entry name" value="C2"/>
    <property type="match status" value="1"/>
</dbReference>
<dbReference type="GO" id="GO:0090314">
    <property type="term" value="P:positive regulation of protein targeting to membrane"/>
    <property type="evidence" value="ECO:0007669"/>
    <property type="project" value="TreeGrafter"/>
</dbReference>
<dbReference type="AlphaFoldDB" id="A0A1D1VDP8"/>
<dbReference type="InterPro" id="IPR056431">
    <property type="entry name" value="C2CD5_YbjQ-rel_dom"/>
</dbReference>
<protein>
    <recommendedName>
        <fullName evidence="2">C2 domain-containing protein</fullName>
    </recommendedName>
</protein>
<reference evidence="3 4" key="1">
    <citation type="journal article" date="2016" name="Nat. Commun.">
        <title>Extremotolerant tardigrade genome and improved radiotolerance of human cultured cells by tardigrade-unique protein.</title>
        <authorList>
            <person name="Hashimoto T."/>
            <person name="Horikawa D.D."/>
            <person name="Saito Y."/>
            <person name="Kuwahara H."/>
            <person name="Kozuka-Hata H."/>
            <person name="Shin-I T."/>
            <person name="Minakuchi Y."/>
            <person name="Ohishi K."/>
            <person name="Motoyama A."/>
            <person name="Aizu T."/>
            <person name="Enomoto A."/>
            <person name="Kondo K."/>
            <person name="Tanaka S."/>
            <person name="Hara Y."/>
            <person name="Koshikawa S."/>
            <person name="Sagara H."/>
            <person name="Miura T."/>
            <person name="Yokobori S."/>
            <person name="Miyagawa K."/>
            <person name="Suzuki Y."/>
            <person name="Kubo T."/>
            <person name="Oyama M."/>
            <person name="Kohara Y."/>
            <person name="Fujiyama A."/>
            <person name="Arakawa K."/>
            <person name="Katayama T."/>
            <person name="Toyoda A."/>
            <person name="Kunieda T."/>
        </authorList>
    </citation>
    <scope>NUCLEOTIDE SEQUENCE [LARGE SCALE GENOMIC DNA]</scope>
    <source>
        <strain evidence="3 4">YOKOZUNA-1</strain>
    </source>
</reference>
<keyword evidence="4" id="KW-1185">Reference proteome</keyword>
<dbReference type="GO" id="GO:0072659">
    <property type="term" value="P:protein localization to plasma membrane"/>
    <property type="evidence" value="ECO:0007669"/>
    <property type="project" value="TreeGrafter"/>
</dbReference>
<comment type="caution">
    <text evidence="3">The sequence shown here is derived from an EMBL/GenBank/DDBJ whole genome shotgun (WGS) entry which is preliminary data.</text>
</comment>
<dbReference type="PANTHER" id="PTHR37412">
    <property type="entry name" value="C2 DOMAIN-CONTAINING PROTEIN 5"/>
    <property type="match status" value="1"/>
</dbReference>
<sequence length="1033" mass="114287">MPATVKVKICEARNLPIMDRGGETTDAFVEVRLANNVFKTEVCRRTLDPKWDSDWFKFDVKDIELQEDPLQIRIMDYDTYSSHDAIGKIYVDLTNMLVSENRSSYTGWLPIYDTLLGIRGQLRIEIRLITFCVDMKSFWHPSQNVLFFASSLFPTGFHVKRIIGLVDHVIVADDPEHQWLIDKLRTPRSTNEARQLLFMKMSGELRRKIGGKVVDLGGNAVIALQQRIDLGNMGIILRVIGTAVVIEKMRTEFTVGETVLDTANRSSVSPVDRRRLAKVDIVPGLAPKIKDTTLRDGHESTNEYGNKVPGFDGIPENGHDDMTKFYLGSSQESDPPEGRTTSSAEFPFLTIKHFPNGLIKSLGGTVSCKLVKTLERVEQDDINQAPYALWWKEVRSEVFRLMKSIGCNAVIGYTEDVTLTDMGNIQLLCASGTAAVLDITLAVNDSTTEASWSTTLAKDNISKEQSTLQYPEMVGVSVTCNTFHSPSGIYTEHAAPTSSLCSVCRTGSVPDMLLLTIEPFTGMPIKGTGTLIQARVAVRRNRTFKGENGARELSEALPFVEFELHSQISTKLRLLGLNVVFGLKVDIKCGSEVIVALATGTGLYVTALPKPARLTVFSEKQSAAEPLDLQGKLDGLIEQQMRQLGLTDEKEDLKSGRPSRLLKQTPGHGKRRKTTGSRQYSKAGFIIDLEDDSSGSKDLLSLVDYLPSKETLLFGSEVCPIQDRLRQLRHAEYSLTGRPEVPFELQNFCRVWRSNLLNEQDELMDILPVFKTLLKDIVFRARVYRPCRICGLEFRISVTSDEELLVLAIGSILPEPVPLYGPAGPLKALLEIKRPQRQNNGRSGVSGSDENSDATTFPRFATDGASASAHLGETLHRDSLAASSTGVSLSKHGIMAGSRHRISPPRLPHLMTNNTLLSEAPFRHPSHVEISSLSFAHASTIKRYVGNLNLVILRECQTLREVEGPSGFIQLALSDVYAMVRAQALASGGNMILSFHVAQLQIADSYNQAQCIIYVSGDMVEAEDSMSFTESEA</sequence>
<dbReference type="SMART" id="SM00239">
    <property type="entry name" value="C2"/>
    <property type="match status" value="1"/>
</dbReference>
<dbReference type="Pfam" id="PF23028">
    <property type="entry name" value="YbjQ_3"/>
    <property type="match status" value="1"/>
</dbReference>
<feature type="domain" description="C2" evidence="2">
    <location>
        <begin position="1"/>
        <end position="109"/>
    </location>
</feature>
<dbReference type="Proteomes" id="UP000186922">
    <property type="component" value="Unassembled WGS sequence"/>
</dbReference>
<dbReference type="InterPro" id="IPR056430">
    <property type="entry name" value="C2CD5_YbjQ-like_dom"/>
</dbReference>
<dbReference type="GO" id="GO:0065002">
    <property type="term" value="P:intracellular protein transmembrane transport"/>
    <property type="evidence" value="ECO:0007669"/>
    <property type="project" value="TreeGrafter"/>
</dbReference>
<feature type="region of interest" description="Disordered" evidence="1">
    <location>
        <begin position="647"/>
        <end position="677"/>
    </location>
</feature>
<dbReference type="PANTHER" id="PTHR37412:SF2">
    <property type="entry name" value="C2 DOMAIN-CONTAINING PROTEIN 5"/>
    <property type="match status" value="1"/>
</dbReference>
<gene>
    <name evidence="3" type="primary">RvY_09991</name>
    <name evidence="3" type="synonym">RvY_09991.1</name>
    <name evidence="3" type="ORF">RvY_09991-1</name>
</gene>
<dbReference type="STRING" id="947166.A0A1D1VDP8"/>
<dbReference type="Pfam" id="PF23025">
    <property type="entry name" value="YbjQ_2"/>
    <property type="match status" value="3"/>
</dbReference>
<feature type="region of interest" description="Disordered" evidence="1">
    <location>
        <begin position="291"/>
        <end position="313"/>
    </location>
</feature>
<dbReference type="Pfam" id="PF00168">
    <property type="entry name" value="C2"/>
    <property type="match status" value="1"/>
</dbReference>
<dbReference type="OrthoDB" id="419768at2759"/>
<dbReference type="InterPro" id="IPR000008">
    <property type="entry name" value="C2_dom"/>
</dbReference>